<comment type="caution">
    <text evidence="2">The sequence shown here is derived from an EMBL/GenBank/DDBJ whole genome shotgun (WGS) entry which is preliminary data.</text>
</comment>
<accession>A0A8H5Z8D4</accession>
<dbReference type="AlphaFoldDB" id="A0A8H5Z8D4"/>
<dbReference type="Proteomes" id="UP000624244">
    <property type="component" value="Unassembled WGS sequence"/>
</dbReference>
<evidence type="ECO:0000313" key="3">
    <source>
        <dbReference type="Proteomes" id="UP000624244"/>
    </source>
</evidence>
<sequence length="212" mass="23042">MAHPPSASDSMGLVGCDNALELGKDVRRIGNPIPFPPLPLPTIRHLSLKTVLSLTILLEHTKTTVCIPSAIVQGTNNKQSNTFMDIHATGFSLNKCRYLPHTCTFLRALFSPTTTMSPPKHTQVIQQPLLIPEPILPRMSRGLTPQIKPGIFFIKPKPPALVPANPVPLGALGMNPEPPTPLEPRATPPTMPNPRLKTRKGTKSCTSSFLTF</sequence>
<protein>
    <submittedName>
        <fullName evidence="2">Uncharacterized protein</fullName>
    </submittedName>
</protein>
<organism evidence="2 3">
    <name type="scientific">Cochliobolus sativus</name>
    <name type="common">Common root rot and spot blotch fungus</name>
    <name type="synonym">Bipolaris sorokiniana</name>
    <dbReference type="NCBI Taxonomy" id="45130"/>
    <lineage>
        <taxon>Eukaryota</taxon>
        <taxon>Fungi</taxon>
        <taxon>Dikarya</taxon>
        <taxon>Ascomycota</taxon>
        <taxon>Pezizomycotina</taxon>
        <taxon>Dothideomycetes</taxon>
        <taxon>Pleosporomycetidae</taxon>
        <taxon>Pleosporales</taxon>
        <taxon>Pleosporineae</taxon>
        <taxon>Pleosporaceae</taxon>
        <taxon>Bipolaris</taxon>
    </lineage>
</organism>
<feature type="compositionally biased region" description="Polar residues" evidence="1">
    <location>
        <begin position="203"/>
        <end position="212"/>
    </location>
</feature>
<feature type="compositionally biased region" description="Pro residues" evidence="1">
    <location>
        <begin position="176"/>
        <end position="192"/>
    </location>
</feature>
<gene>
    <name evidence="2" type="ORF">GGP41_001417</name>
</gene>
<dbReference type="EMBL" id="WNKQ01000023">
    <property type="protein sequence ID" value="KAF5844447.1"/>
    <property type="molecule type" value="Genomic_DNA"/>
</dbReference>
<evidence type="ECO:0000256" key="1">
    <source>
        <dbReference type="SAM" id="MobiDB-lite"/>
    </source>
</evidence>
<proteinExistence type="predicted"/>
<name>A0A8H5Z8D4_COCSA</name>
<evidence type="ECO:0000313" key="2">
    <source>
        <dbReference type="EMBL" id="KAF5844447.1"/>
    </source>
</evidence>
<feature type="region of interest" description="Disordered" evidence="1">
    <location>
        <begin position="172"/>
        <end position="212"/>
    </location>
</feature>
<reference evidence="2" key="1">
    <citation type="submission" date="2019-11" db="EMBL/GenBank/DDBJ databases">
        <title>Bipolaris sorokiniana Genome sequencing.</title>
        <authorList>
            <person name="Wang H."/>
        </authorList>
    </citation>
    <scope>NUCLEOTIDE SEQUENCE</scope>
</reference>